<keyword evidence="4" id="KW-1185">Reference proteome</keyword>
<keyword evidence="2" id="KW-0812">Transmembrane</keyword>
<evidence type="ECO:0000256" key="2">
    <source>
        <dbReference type="SAM" id="Phobius"/>
    </source>
</evidence>
<feature type="transmembrane region" description="Helical" evidence="2">
    <location>
        <begin position="18"/>
        <end position="40"/>
    </location>
</feature>
<protein>
    <submittedName>
        <fullName evidence="3">Uncharacterized protein</fullName>
    </submittedName>
</protein>
<keyword evidence="2" id="KW-1133">Transmembrane helix</keyword>
<proteinExistence type="predicted"/>
<comment type="caution">
    <text evidence="3">The sequence shown here is derived from an EMBL/GenBank/DDBJ whole genome shotgun (WGS) entry which is preliminary data.</text>
</comment>
<sequence length="517" mass="58413">MASSTFTYAVSRPYPFRWFTPVAFIGGVIALVLFSLLNFLSTGYSQSFEYVTDPNSTIASANWLNRWPSYFTSQIRPSCQAEELQINSQFYTNQTALTYTLTQIWMDKNGSQTIIPALTYLNNPIQDCQVNSIHIEIGAEDRTATQYGWNEWGETLQVFFTCNIQGSDGIIHFNATSEYDFIPPTADGFPTRNYTTQHGLFRFITRDQEAKSSLWWGESLLSQYWAYVSWGMRKARAETDNELRKGVISRFFWVYKKRQTVNSDCMTEFTQSNASSPIQDISDLDFFNINYRFMSKEIPAEVTWPGIYNYTTSVSNLASNNASPNVWLASDSLAKSFYSTIMTDLGQTTATPNILLNETALQYFTQNFTTMESTYTESTFVNAVPGPANDSYDALKDQTGPLNTSVAVISTKYLCQVPRRKSTGTLFVSILVADLVFMQALWKIYNLLTITWLVHKDPKANHCSGCQHQTGIPLASLAASDQEVERSRSLEPGIGRRRTGYSRLESPSGDARVENDI</sequence>
<organism evidence="3 4">
    <name type="scientific">Cladonia borealis</name>
    <dbReference type="NCBI Taxonomy" id="184061"/>
    <lineage>
        <taxon>Eukaryota</taxon>
        <taxon>Fungi</taxon>
        <taxon>Dikarya</taxon>
        <taxon>Ascomycota</taxon>
        <taxon>Pezizomycotina</taxon>
        <taxon>Lecanoromycetes</taxon>
        <taxon>OSLEUM clade</taxon>
        <taxon>Lecanoromycetidae</taxon>
        <taxon>Lecanorales</taxon>
        <taxon>Lecanorineae</taxon>
        <taxon>Cladoniaceae</taxon>
        <taxon>Cladonia</taxon>
    </lineage>
</organism>
<evidence type="ECO:0000313" key="4">
    <source>
        <dbReference type="Proteomes" id="UP001166286"/>
    </source>
</evidence>
<gene>
    <name evidence="3" type="ORF">JMJ35_010149</name>
</gene>
<feature type="region of interest" description="Disordered" evidence="1">
    <location>
        <begin position="483"/>
        <end position="517"/>
    </location>
</feature>
<evidence type="ECO:0000313" key="3">
    <source>
        <dbReference type="EMBL" id="KAK0507626.1"/>
    </source>
</evidence>
<dbReference type="EMBL" id="JAFEKC020000023">
    <property type="protein sequence ID" value="KAK0507626.1"/>
    <property type="molecule type" value="Genomic_DNA"/>
</dbReference>
<accession>A0AA39U4H9</accession>
<dbReference type="Proteomes" id="UP001166286">
    <property type="component" value="Unassembled WGS sequence"/>
</dbReference>
<reference evidence="3" key="1">
    <citation type="submission" date="2023-03" db="EMBL/GenBank/DDBJ databases">
        <title>Complete genome of Cladonia borealis.</title>
        <authorList>
            <person name="Park H."/>
        </authorList>
    </citation>
    <scope>NUCLEOTIDE SEQUENCE</scope>
    <source>
        <strain evidence="3">ANT050790</strain>
    </source>
</reference>
<evidence type="ECO:0000256" key="1">
    <source>
        <dbReference type="SAM" id="MobiDB-lite"/>
    </source>
</evidence>
<dbReference type="AlphaFoldDB" id="A0AA39U4H9"/>
<keyword evidence="2" id="KW-0472">Membrane</keyword>
<name>A0AA39U4H9_9LECA</name>